<proteinExistence type="predicted"/>
<accession>B3PCB6</accession>
<reference evidence="1 2" key="1">
    <citation type="journal article" date="2008" name="J. Bacteriol.">
        <title>Insights into plant cell wall degradation from the genome sequence of the soil bacterium Cellvibrio japonicus.</title>
        <authorList>
            <person name="Deboy R.T."/>
            <person name="Mongodin E.F."/>
            <person name="Fouts D.E."/>
            <person name="Tailford L.E."/>
            <person name="Khouri H."/>
            <person name="Emerson J.B."/>
            <person name="Mohamoud Y."/>
            <person name="Watkins K."/>
            <person name="Henrissat B."/>
            <person name="Gilbert H.J."/>
            <person name="Nelson K.E."/>
        </authorList>
    </citation>
    <scope>NUCLEOTIDE SEQUENCE [LARGE SCALE GENOMIC DNA]</scope>
    <source>
        <strain evidence="1 2">Ueda107</strain>
    </source>
</reference>
<protein>
    <submittedName>
        <fullName evidence="1">Uncharacterized protein</fullName>
    </submittedName>
</protein>
<dbReference type="Proteomes" id="UP000001036">
    <property type="component" value="Chromosome"/>
</dbReference>
<keyword evidence="2" id="KW-1185">Reference proteome</keyword>
<dbReference type="HOGENOM" id="CLU_1591607_0_0_6"/>
<sequence length="167" mass="19224">MRCYAGFVSPKETAAQTGVSRQTTSSLYLKFSHRLHELRNWTRSTQERDNPNIDTWLDRAEIAEAYEHYLNGASIEEYRTTRAGKMLAPDQYGPYLVGQELKASWGKISEKAFLFHYALIKRTAEYRIDWMFLFGTDDICSPNVAKSAANQVYNNLEKSLRARPSGR</sequence>
<evidence type="ECO:0000313" key="2">
    <source>
        <dbReference type="Proteomes" id="UP000001036"/>
    </source>
</evidence>
<dbReference type="AlphaFoldDB" id="B3PCB6"/>
<evidence type="ECO:0000313" key="1">
    <source>
        <dbReference type="EMBL" id="ACE84881.1"/>
    </source>
</evidence>
<gene>
    <name evidence="1" type="ordered locus">CJA_1231</name>
</gene>
<name>B3PCB6_CELJU</name>
<dbReference type="KEGG" id="cja:CJA_1231"/>
<dbReference type="EMBL" id="CP000934">
    <property type="protein sequence ID" value="ACE84881.1"/>
    <property type="molecule type" value="Genomic_DNA"/>
</dbReference>
<dbReference type="STRING" id="498211.CJA_1231"/>
<organism evidence="1 2">
    <name type="scientific">Cellvibrio japonicus (strain Ueda107)</name>
    <name type="common">Pseudomonas fluorescens subsp. cellulosa</name>
    <dbReference type="NCBI Taxonomy" id="498211"/>
    <lineage>
        <taxon>Bacteria</taxon>
        <taxon>Pseudomonadati</taxon>
        <taxon>Pseudomonadota</taxon>
        <taxon>Gammaproteobacteria</taxon>
        <taxon>Cellvibrionales</taxon>
        <taxon>Cellvibrionaceae</taxon>
        <taxon>Cellvibrio</taxon>
    </lineage>
</organism>